<comment type="cofactor">
    <cofactor evidence="1 12">
        <name>FAD</name>
        <dbReference type="ChEBI" id="CHEBI:57692"/>
    </cofactor>
</comment>
<proteinExistence type="inferred from homology"/>
<reference evidence="15" key="1">
    <citation type="submission" date="2021-12" db="EMBL/GenBank/DDBJ databases">
        <title>Alicyclobacillaceae gen. nov., sp. nov., isolated from chalcocite enrichment system.</title>
        <authorList>
            <person name="Jiang Z."/>
        </authorList>
    </citation>
    <scope>NUCLEOTIDE SEQUENCE</scope>
    <source>
        <strain evidence="15">MYW30-H2</strain>
    </source>
</reference>
<dbReference type="Pfam" id="PF00890">
    <property type="entry name" value="FAD_binding_2"/>
    <property type="match status" value="1"/>
</dbReference>
<dbReference type="PIRSF" id="PIRSF000171">
    <property type="entry name" value="SDHA_APRA_LASPO"/>
    <property type="match status" value="1"/>
</dbReference>
<keyword evidence="16" id="KW-1185">Reference proteome</keyword>
<comment type="pathway">
    <text evidence="2 12">Cofactor biosynthesis; NAD(+) biosynthesis; iminoaspartate from L-aspartate (oxidase route): step 1/1.</text>
</comment>
<evidence type="ECO:0000256" key="1">
    <source>
        <dbReference type="ARBA" id="ARBA00001974"/>
    </source>
</evidence>
<dbReference type="InterPro" id="IPR015939">
    <property type="entry name" value="Fum_Rdtase/Succ_DH_flav-like_C"/>
</dbReference>
<dbReference type="PANTHER" id="PTHR42716:SF2">
    <property type="entry name" value="L-ASPARTATE OXIDASE, CHLOROPLASTIC"/>
    <property type="match status" value="1"/>
</dbReference>
<evidence type="ECO:0000259" key="14">
    <source>
        <dbReference type="Pfam" id="PF02910"/>
    </source>
</evidence>
<dbReference type="InterPro" id="IPR005288">
    <property type="entry name" value="NadB"/>
</dbReference>
<sequence>MQIVNNMECIVIGSGIAGLTLSILASRHGRVALVTKGPLVQSNSYLAQGGIATALSDQDNPCLHAEDTLQTGQGLCDAKTVQIFAEQALETIEFLQKLGVHFDRDQNGVLALGKEGAHSRNRIIHAGGDATGRIIIETLLTHVQNNPNIEIFEQTTITDLWIDDGECKGAFGIDSAGASIGFGGGKVVLASGGLGQIYQFTTNAAGATGDGYALAYDAGAVLRDMEFVQFHPTALYTGKDGGSLPLISEAVRGEGARLVNSDGERFMHRYHEWGELAARDIVARSIYSEMNAGKRVFLDARHIPHFSRRFPTIDQICRSYGIDASQDHIPVVPAAHYTMGGIQTDDRGMTNIPGLYAIGEAASSGFHGANRLASNSLLEGLIMAERVIQHIVSVPTRFTQDVHTQKFRRELEQREAGRSVATMDVNPDAMRRLQQFMWTHAGIFRTETLLQKAREQLESWRRQSVRGSSEYRIVTTAWLVVSAALWRKESRGAHFRNDYPQMRQEYQMHSIQQCHMSQPVMK</sequence>
<dbReference type="Gene3D" id="1.20.58.100">
    <property type="entry name" value="Fumarate reductase/succinate dehydrogenase flavoprotein-like, C-terminal domain"/>
    <property type="match status" value="1"/>
</dbReference>
<evidence type="ECO:0000256" key="6">
    <source>
        <dbReference type="ARBA" id="ARBA00022630"/>
    </source>
</evidence>
<evidence type="ECO:0000256" key="8">
    <source>
        <dbReference type="ARBA" id="ARBA00022827"/>
    </source>
</evidence>
<dbReference type="EC" id="1.4.3.16" evidence="4 11"/>
<feature type="domain" description="FAD-dependent oxidoreductase 2 FAD-binding" evidence="13">
    <location>
        <begin position="9"/>
        <end position="377"/>
    </location>
</feature>
<evidence type="ECO:0000259" key="13">
    <source>
        <dbReference type="Pfam" id="PF00890"/>
    </source>
</evidence>
<name>A0ABY4CFZ3_9BACL</name>
<dbReference type="NCBIfam" id="TIGR00551">
    <property type="entry name" value="nadB"/>
    <property type="match status" value="1"/>
</dbReference>
<dbReference type="Gene3D" id="3.50.50.60">
    <property type="entry name" value="FAD/NAD(P)-binding domain"/>
    <property type="match status" value="1"/>
</dbReference>
<dbReference type="Pfam" id="PF02910">
    <property type="entry name" value="Succ_DH_flav_C"/>
    <property type="match status" value="2"/>
</dbReference>
<evidence type="ECO:0000256" key="10">
    <source>
        <dbReference type="ARBA" id="ARBA00048305"/>
    </source>
</evidence>
<accession>A0ABY4CFZ3</accession>
<dbReference type="EMBL" id="CP089291">
    <property type="protein sequence ID" value="UOF89333.1"/>
    <property type="molecule type" value="Genomic_DNA"/>
</dbReference>
<dbReference type="InterPro" id="IPR037099">
    <property type="entry name" value="Fum_R/Succ_DH_flav-like_C_sf"/>
</dbReference>
<gene>
    <name evidence="15" type="primary">nadB</name>
    <name evidence="15" type="ORF">LSG31_15685</name>
</gene>
<dbReference type="InterPro" id="IPR003953">
    <property type="entry name" value="FAD-dep_OxRdtase_2_FAD-bd"/>
</dbReference>
<keyword evidence="6 12" id="KW-0285">Flavoprotein</keyword>
<comment type="similarity">
    <text evidence="3 12">Belongs to the FAD-dependent oxidoreductase 2 family. NadB subfamily.</text>
</comment>
<evidence type="ECO:0000313" key="15">
    <source>
        <dbReference type="EMBL" id="UOF89333.1"/>
    </source>
</evidence>
<dbReference type="NCBIfam" id="NF005701">
    <property type="entry name" value="PRK07512.1"/>
    <property type="match status" value="1"/>
</dbReference>
<evidence type="ECO:0000256" key="5">
    <source>
        <dbReference type="ARBA" id="ARBA00021901"/>
    </source>
</evidence>
<evidence type="ECO:0000256" key="11">
    <source>
        <dbReference type="NCBIfam" id="TIGR00551"/>
    </source>
</evidence>
<evidence type="ECO:0000256" key="7">
    <source>
        <dbReference type="ARBA" id="ARBA00022642"/>
    </source>
</evidence>
<feature type="domain" description="Fumarate reductase/succinate dehydrogenase flavoprotein-like C-terminal" evidence="14">
    <location>
        <begin position="473"/>
        <end position="511"/>
    </location>
</feature>
<evidence type="ECO:0000256" key="3">
    <source>
        <dbReference type="ARBA" id="ARBA00008562"/>
    </source>
</evidence>
<dbReference type="SUPFAM" id="SSF56425">
    <property type="entry name" value="Succinate dehydrogenase/fumarate reductase flavoprotein, catalytic domain"/>
    <property type="match status" value="1"/>
</dbReference>
<organism evidence="15 16">
    <name type="scientific">Fodinisporobacter ferrooxydans</name>
    <dbReference type="NCBI Taxonomy" id="2901836"/>
    <lineage>
        <taxon>Bacteria</taxon>
        <taxon>Bacillati</taxon>
        <taxon>Bacillota</taxon>
        <taxon>Bacilli</taxon>
        <taxon>Bacillales</taxon>
        <taxon>Alicyclobacillaceae</taxon>
        <taxon>Fodinisporobacter</taxon>
    </lineage>
</organism>
<dbReference type="SUPFAM" id="SSF46977">
    <property type="entry name" value="Succinate dehydrogenase/fumarate reductase flavoprotein C-terminal domain"/>
    <property type="match status" value="1"/>
</dbReference>
<dbReference type="PRINTS" id="PR00368">
    <property type="entry name" value="FADPNR"/>
</dbReference>
<comment type="subcellular location">
    <subcellularLocation>
        <location evidence="12">Cytoplasm</location>
    </subcellularLocation>
</comment>
<feature type="domain" description="Fumarate reductase/succinate dehydrogenase flavoprotein-like C-terminal" evidence="14">
    <location>
        <begin position="431"/>
        <end position="463"/>
    </location>
</feature>
<comment type="catalytic activity">
    <reaction evidence="10">
        <text>L-aspartate + O2 = iminosuccinate + H2O2</text>
        <dbReference type="Rhea" id="RHEA:25876"/>
        <dbReference type="ChEBI" id="CHEBI:15379"/>
        <dbReference type="ChEBI" id="CHEBI:16240"/>
        <dbReference type="ChEBI" id="CHEBI:29991"/>
        <dbReference type="ChEBI" id="CHEBI:77875"/>
        <dbReference type="EC" id="1.4.3.16"/>
    </reaction>
    <physiologicalReaction direction="left-to-right" evidence="10">
        <dbReference type="Rhea" id="RHEA:25877"/>
    </physiologicalReaction>
</comment>
<comment type="function">
    <text evidence="12">Catalyzes the oxidation of L-aspartate to iminoaspartate.</text>
</comment>
<evidence type="ECO:0000256" key="2">
    <source>
        <dbReference type="ARBA" id="ARBA00004950"/>
    </source>
</evidence>
<dbReference type="InterPro" id="IPR036188">
    <property type="entry name" value="FAD/NAD-bd_sf"/>
</dbReference>
<dbReference type="SUPFAM" id="SSF51905">
    <property type="entry name" value="FAD/NAD(P)-binding domain"/>
    <property type="match status" value="1"/>
</dbReference>
<dbReference type="Gene3D" id="3.90.700.10">
    <property type="entry name" value="Succinate dehydrogenase/fumarate reductase flavoprotein, catalytic domain"/>
    <property type="match status" value="1"/>
</dbReference>
<keyword evidence="9 12" id="KW-0560">Oxidoreductase</keyword>
<evidence type="ECO:0000256" key="4">
    <source>
        <dbReference type="ARBA" id="ARBA00012173"/>
    </source>
</evidence>
<evidence type="ECO:0000313" key="16">
    <source>
        <dbReference type="Proteomes" id="UP000830167"/>
    </source>
</evidence>
<keyword evidence="7 12" id="KW-0662">Pyridine nucleotide biosynthesis</keyword>
<keyword evidence="8 12" id="KW-0274">FAD</keyword>
<dbReference type="GO" id="GO:0008734">
    <property type="term" value="F:L-aspartate oxidase activity"/>
    <property type="evidence" value="ECO:0007669"/>
    <property type="project" value="UniProtKB-EC"/>
</dbReference>
<evidence type="ECO:0000256" key="9">
    <source>
        <dbReference type="ARBA" id="ARBA00023002"/>
    </source>
</evidence>
<dbReference type="RefSeq" id="WP_347436020.1">
    <property type="nucleotide sequence ID" value="NZ_CP089291.1"/>
</dbReference>
<evidence type="ECO:0000256" key="12">
    <source>
        <dbReference type="RuleBase" id="RU362049"/>
    </source>
</evidence>
<dbReference type="PANTHER" id="PTHR42716">
    <property type="entry name" value="L-ASPARTATE OXIDASE"/>
    <property type="match status" value="1"/>
</dbReference>
<protein>
    <recommendedName>
        <fullName evidence="5 11">L-aspartate oxidase</fullName>
        <ecNumber evidence="4 11">1.4.3.16</ecNumber>
    </recommendedName>
</protein>
<dbReference type="Proteomes" id="UP000830167">
    <property type="component" value="Chromosome"/>
</dbReference>
<dbReference type="InterPro" id="IPR027477">
    <property type="entry name" value="Succ_DH/fumarate_Rdtase_cat_sf"/>
</dbReference>